<keyword evidence="5" id="KW-0732">Signal</keyword>
<keyword evidence="9" id="KW-1185">Reference proteome</keyword>
<comment type="caution">
    <text evidence="8">The sequence shown here is derived from an EMBL/GenBank/DDBJ whole genome shotgun (WGS) entry which is preliminary data.</text>
</comment>
<evidence type="ECO:0000256" key="3">
    <source>
        <dbReference type="ARBA" id="ARBA00022722"/>
    </source>
</evidence>
<keyword evidence="3" id="KW-0540">Nuclease</keyword>
<sequence length="589" mass="62686">MNLSRLKIVTSIIVASYATQSLAAAPENYYQSADQSSPTNLKQSLHNIIKGHTKIPYTSSSTDTWDVLEIADQDPANSNNVIDVYKNASYAKVGGGNTQYNREHSWPKSYGFPSDGSNNYPYTDLHHLFIADSSYNSSRSNKPYATCSDAGCIVKATELNNNRGGGSDDINLTLGSGATGAWQTWPARRGDVARALMYLAVRYEGGSHSVTGVLEPDLILTDDRMLIEGSKTGGNEAIAYMGLKSTLLAWHKADPVDSFETRRNDAIFEHQGNRNPFIDHPEFVACVFESSCSGEGPDTGTPTTPSDSTPWINELHYDNDGTDVNEGVEIAGAAGIDLSGWSLVAYNGNGGSAYKTISLSGVLADQQGGFGTQFFAIAGLQNGAADGIALINSKNEVVQFLSYEGSLTATDGPANGLTSTDIGMAENTSTAVGMSLQLKGTGKVYSDFSWHLASATSNQVNSGQTFAGGSTTPTEPEQSVFTNTTATAIPDNASVTSNIAVTRFGSANTITVDVDITHTYRGDISLVLIAPDGSEFTLKSKNGSDSANDVKAQYSVTTSSVANGEWQLRVEDNYRKDTGTLNSWSITFN</sequence>
<feature type="domain" description="P/Homo B" evidence="6">
    <location>
        <begin position="474"/>
        <end position="589"/>
    </location>
</feature>
<evidence type="ECO:0000256" key="2">
    <source>
        <dbReference type="ARBA" id="ARBA00022670"/>
    </source>
</evidence>
<dbReference type="Proteomes" id="UP001382455">
    <property type="component" value="Unassembled WGS sequence"/>
</dbReference>
<gene>
    <name evidence="8" type="ORF">WAE96_19055</name>
</gene>
<feature type="domain" description="LTD" evidence="7">
    <location>
        <begin position="304"/>
        <end position="411"/>
    </location>
</feature>
<dbReference type="EMBL" id="JBAWKS010000002">
    <property type="protein sequence ID" value="MEI4551782.1"/>
    <property type="molecule type" value="Genomic_DNA"/>
</dbReference>
<keyword evidence="4" id="KW-0378">Hydrolase</keyword>
<feature type="signal peptide" evidence="5">
    <location>
        <begin position="1"/>
        <end position="23"/>
    </location>
</feature>
<dbReference type="InterPro" id="IPR007346">
    <property type="entry name" value="Endonuclease-I"/>
</dbReference>
<dbReference type="PANTHER" id="PTHR33607:SF2">
    <property type="entry name" value="ENDONUCLEASE-1"/>
    <property type="match status" value="1"/>
</dbReference>
<reference evidence="8 9" key="1">
    <citation type="submission" date="2023-12" db="EMBL/GenBank/DDBJ databases">
        <title>Friends and Foes: Symbiotic and Algicidal bacterial influence on Karenia brevis blooms.</title>
        <authorList>
            <person name="Fei C."/>
            <person name="Mohamed A.R."/>
            <person name="Booker A."/>
            <person name="Arshad M."/>
            <person name="Klass S."/>
            <person name="Ahn S."/>
            <person name="Gilbert P.M."/>
            <person name="Heil C.A."/>
            <person name="Martinez J.M."/>
            <person name="Amin S.A."/>
        </authorList>
    </citation>
    <scope>NUCLEOTIDE SEQUENCE [LARGE SCALE GENOMIC DNA]</scope>
    <source>
        <strain evidence="8 9">CE15</strain>
    </source>
</reference>
<evidence type="ECO:0000256" key="5">
    <source>
        <dbReference type="SAM" id="SignalP"/>
    </source>
</evidence>
<keyword evidence="8" id="KW-0255">Endonuclease</keyword>
<evidence type="ECO:0000313" key="8">
    <source>
        <dbReference type="EMBL" id="MEI4551782.1"/>
    </source>
</evidence>
<dbReference type="Gene3D" id="2.60.120.260">
    <property type="entry name" value="Galactose-binding domain-like"/>
    <property type="match status" value="1"/>
</dbReference>
<evidence type="ECO:0000256" key="4">
    <source>
        <dbReference type="ARBA" id="ARBA00022801"/>
    </source>
</evidence>
<dbReference type="Pfam" id="PF04231">
    <property type="entry name" value="Endonuclease_1"/>
    <property type="match status" value="1"/>
</dbReference>
<name>A0ABU8EXS3_9GAMM</name>
<evidence type="ECO:0000256" key="1">
    <source>
        <dbReference type="ARBA" id="ARBA00006429"/>
    </source>
</evidence>
<dbReference type="PANTHER" id="PTHR33607">
    <property type="entry name" value="ENDONUCLEASE-1"/>
    <property type="match status" value="1"/>
</dbReference>
<feature type="chain" id="PRO_5046237733" evidence="5">
    <location>
        <begin position="24"/>
        <end position="589"/>
    </location>
</feature>
<dbReference type="PROSITE" id="PS51841">
    <property type="entry name" value="LTD"/>
    <property type="match status" value="1"/>
</dbReference>
<dbReference type="SUPFAM" id="SSF49785">
    <property type="entry name" value="Galactose-binding domain-like"/>
    <property type="match status" value="1"/>
</dbReference>
<dbReference type="InterPro" id="IPR002884">
    <property type="entry name" value="P_dom"/>
</dbReference>
<dbReference type="InterPro" id="IPR008979">
    <property type="entry name" value="Galactose-bd-like_sf"/>
</dbReference>
<dbReference type="InterPro" id="IPR044925">
    <property type="entry name" value="His-Me_finger_sf"/>
</dbReference>
<dbReference type="RefSeq" id="WP_336436699.1">
    <property type="nucleotide sequence ID" value="NZ_JBAWKS010000002.1"/>
</dbReference>
<dbReference type="Pfam" id="PF01483">
    <property type="entry name" value="P_proprotein"/>
    <property type="match status" value="1"/>
</dbReference>
<evidence type="ECO:0000259" key="7">
    <source>
        <dbReference type="PROSITE" id="PS51841"/>
    </source>
</evidence>
<dbReference type="SUPFAM" id="SSF54060">
    <property type="entry name" value="His-Me finger endonucleases"/>
    <property type="match status" value="1"/>
</dbReference>
<proteinExistence type="inferred from homology"/>
<organism evidence="8 9">
    <name type="scientific">Pseudoalteromonas spongiae</name>
    <dbReference type="NCBI Taxonomy" id="298657"/>
    <lineage>
        <taxon>Bacteria</taxon>
        <taxon>Pseudomonadati</taxon>
        <taxon>Pseudomonadota</taxon>
        <taxon>Gammaproteobacteria</taxon>
        <taxon>Alteromonadales</taxon>
        <taxon>Pseudoalteromonadaceae</taxon>
        <taxon>Pseudoalteromonas</taxon>
    </lineage>
</organism>
<accession>A0ABU8EXS3</accession>
<keyword evidence="2" id="KW-0645">Protease</keyword>
<evidence type="ECO:0000313" key="9">
    <source>
        <dbReference type="Proteomes" id="UP001382455"/>
    </source>
</evidence>
<protein>
    <submittedName>
        <fullName evidence="8">Endonuclease</fullName>
    </submittedName>
</protein>
<dbReference type="GO" id="GO:0004519">
    <property type="term" value="F:endonuclease activity"/>
    <property type="evidence" value="ECO:0007669"/>
    <property type="project" value="UniProtKB-KW"/>
</dbReference>
<evidence type="ECO:0000259" key="6">
    <source>
        <dbReference type="PROSITE" id="PS51829"/>
    </source>
</evidence>
<dbReference type="InterPro" id="IPR001322">
    <property type="entry name" value="Lamin_tail_dom"/>
</dbReference>
<comment type="similarity">
    <text evidence="1">Belongs to the EndA/NucM nuclease family.</text>
</comment>
<dbReference type="PROSITE" id="PS51829">
    <property type="entry name" value="P_HOMO_B"/>
    <property type="match status" value="1"/>
</dbReference>